<name>A0A022W5G5_TRIRU</name>
<accession>A0A022W5G5</accession>
<dbReference type="Proteomes" id="UP000023758">
    <property type="component" value="Unassembled WGS sequence"/>
</dbReference>
<gene>
    <name evidence="1" type="ORF">H103_03552</name>
</gene>
<proteinExistence type="predicted"/>
<dbReference type="HOGENOM" id="CLU_2308079_0_0_1"/>
<evidence type="ECO:0000313" key="1">
    <source>
        <dbReference type="EMBL" id="EZF53572.1"/>
    </source>
</evidence>
<dbReference type="AlphaFoldDB" id="A0A022W5G5"/>
<protein>
    <submittedName>
        <fullName evidence="1">Uncharacterized protein</fullName>
    </submittedName>
</protein>
<organism evidence="1">
    <name type="scientific">Trichophyton rubrum CBS 288.86</name>
    <dbReference type="NCBI Taxonomy" id="1215330"/>
    <lineage>
        <taxon>Eukaryota</taxon>
        <taxon>Fungi</taxon>
        <taxon>Dikarya</taxon>
        <taxon>Ascomycota</taxon>
        <taxon>Pezizomycotina</taxon>
        <taxon>Eurotiomycetes</taxon>
        <taxon>Eurotiomycetidae</taxon>
        <taxon>Onygenales</taxon>
        <taxon>Arthrodermataceae</taxon>
        <taxon>Trichophyton</taxon>
    </lineage>
</organism>
<dbReference type="EMBL" id="KK207815">
    <property type="protein sequence ID" value="EZF53572.1"/>
    <property type="molecule type" value="Genomic_DNA"/>
</dbReference>
<reference evidence="1" key="1">
    <citation type="submission" date="2014-02" db="EMBL/GenBank/DDBJ databases">
        <title>The Genome Sequence of Trichophyton rubrum (morphotype fischeri) CBS 288.86.</title>
        <authorList>
            <consortium name="The Broad Institute Genomics Platform"/>
            <person name="Cuomo C.A."/>
            <person name="White T.C."/>
            <person name="Graser Y."/>
            <person name="Martinez-Rossi N."/>
            <person name="Heitman J."/>
            <person name="Young S.K."/>
            <person name="Zeng Q."/>
            <person name="Gargeya S."/>
            <person name="Abouelleil A."/>
            <person name="Alvarado L."/>
            <person name="Chapman S.B."/>
            <person name="Gainer-Dewar J."/>
            <person name="Goldberg J."/>
            <person name="Griggs A."/>
            <person name="Gujja S."/>
            <person name="Hansen M."/>
            <person name="Howarth C."/>
            <person name="Imamovic A."/>
            <person name="Larimer J."/>
            <person name="Martinez D."/>
            <person name="Murphy C."/>
            <person name="Pearson M.D."/>
            <person name="Persinoti G."/>
            <person name="Poon T."/>
            <person name="Priest M."/>
            <person name="Roberts A.D."/>
            <person name="Saif S."/>
            <person name="Shea T.D."/>
            <person name="Sykes S.N."/>
            <person name="Wortman J."/>
            <person name="Nusbaum C."/>
            <person name="Birren B."/>
        </authorList>
    </citation>
    <scope>NUCLEOTIDE SEQUENCE [LARGE SCALE GENOMIC DNA]</scope>
    <source>
        <strain evidence="1">CBS 288.86</strain>
    </source>
</reference>
<sequence length="100" mass="10862">MVSATLGISGDAPNVVCWVRSTVRDIQKDSVCVVGAHMSMAADPCSERDTNDFLSLSFTKGVGNSQLSKVEWMDGCVRRCRPCYPNGCPVSSFLSRNELN</sequence>